<feature type="transmembrane region" description="Helical" evidence="5">
    <location>
        <begin position="81"/>
        <end position="106"/>
    </location>
</feature>
<evidence type="ECO:0000256" key="5">
    <source>
        <dbReference type="RuleBase" id="RU361157"/>
    </source>
</evidence>
<dbReference type="OrthoDB" id="670210at2"/>
<feature type="domain" description="ABC transmembrane type-2" evidence="6">
    <location>
        <begin position="51"/>
        <end position="278"/>
    </location>
</feature>
<dbReference type="InterPro" id="IPR013525">
    <property type="entry name" value="ABC2_TM"/>
</dbReference>
<evidence type="ECO:0000256" key="4">
    <source>
        <dbReference type="ARBA" id="ARBA00023136"/>
    </source>
</evidence>
<feature type="transmembrane region" description="Helical" evidence="5">
    <location>
        <begin position="162"/>
        <end position="190"/>
    </location>
</feature>
<keyword evidence="4 5" id="KW-0472">Membrane</keyword>
<evidence type="ECO:0000313" key="8">
    <source>
        <dbReference type="Proteomes" id="UP000307943"/>
    </source>
</evidence>
<dbReference type="PANTHER" id="PTHR43229">
    <property type="entry name" value="NODULATION PROTEIN J"/>
    <property type="match status" value="1"/>
</dbReference>
<evidence type="ECO:0000256" key="1">
    <source>
        <dbReference type="ARBA" id="ARBA00004141"/>
    </source>
</evidence>
<reference evidence="7 8" key="1">
    <citation type="submission" date="2019-05" db="EMBL/GenBank/DDBJ databases">
        <title>We sequenced the genome of Paenibacillus hemerocallicola KCTC 33185 for further insight into its adaptation and study the phylogeny of Paenibacillus.</title>
        <authorList>
            <person name="Narsing Rao M.P."/>
        </authorList>
    </citation>
    <scope>NUCLEOTIDE SEQUENCE [LARGE SCALE GENOMIC DNA]</scope>
    <source>
        <strain evidence="7 8">KCTC 33185</strain>
    </source>
</reference>
<evidence type="ECO:0000256" key="3">
    <source>
        <dbReference type="ARBA" id="ARBA00022989"/>
    </source>
</evidence>
<dbReference type="InterPro" id="IPR000412">
    <property type="entry name" value="ABC_2_transport"/>
</dbReference>
<evidence type="ECO:0000313" key="7">
    <source>
        <dbReference type="EMBL" id="TNJ64352.1"/>
    </source>
</evidence>
<dbReference type="PIRSF" id="PIRSF006648">
    <property type="entry name" value="DrrB"/>
    <property type="match status" value="1"/>
</dbReference>
<gene>
    <name evidence="7" type="ORF">FE784_20500</name>
</gene>
<name>A0A5C4T5L4_9BACL</name>
<organism evidence="7 8">
    <name type="scientific">Paenibacillus hemerocallicola</name>
    <dbReference type="NCBI Taxonomy" id="1172614"/>
    <lineage>
        <taxon>Bacteria</taxon>
        <taxon>Bacillati</taxon>
        <taxon>Bacillota</taxon>
        <taxon>Bacilli</taxon>
        <taxon>Bacillales</taxon>
        <taxon>Paenibacillaceae</taxon>
        <taxon>Paenibacillus</taxon>
    </lineage>
</organism>
<dbReference type="EMBL" id="VDCQ01000030">
    <property type="protein sequence ID" value="TNJ64352.1"/>
    <property type="molecule type" value="Genomic_DNA"/>
</dbReference>
<feature type="transmembrane region" description="Helical" evidence="5">
    <location>
        <begin position="49"/>
        <end position="75"/>
    </location>
</feature>
<accession>A0A5C4T5L4</accession>
<dbReference type="Pfam" id="PF01061">
    <property type="entry name" value="ABC2_membrane"/>
    <property type="match status" value="1"/>
</dbReference>
<dbReference type="PANTHER" id="PTHR43229:SF2">
    <property type="entry name" value="NODULATION PROTEIN J"/>
    <property type="match status" value="1"/>
</dbReference>
<feature type="transmembrane region" description="Helical" evidence="5">
    <location>
        <begin position="127"/>
        <end position="156"/>
    </location>
</feature>
<sequence length="281" mass="30508">MNATSMTRTIDGRKLKQALSVHSRPKRPSAWSATMTFAWRMVQGTRNNLFMFLIDAVVFPALFLLIFTFLFGGAISGSTGLYLQFLLPGMLVYTVTTMTVYTGVTISTDISKGVFNRFKTLPFWQPAAIIGTLLIDIVRYAAALSATVGIGMLLGFRPEAGLLGALLALLTVILFAFSASWIFACLGVVVKKTESLTSTSYLVLYPLMFTSNVFVDSSTMPGWLRGVVDLNPLSLASTAVRGLMHGNAAAGDIVWALAGCAVLVILFAPLTFHLYRRKVPQ</sequence>
<dbReference type="InterPro" id="IPR047817">
    <property type="entry name" value="ABC2_TM_bact-type"/>
</dbReference>
<evidence type="ECO:0000256" key="2">
    <source>
        <dbReference type="ARBA" id="ARBA00022692"/>
    </source>
</evidence>
<dbReference type="PROSITE" id="PS51012">
    <property type="entry name" value="ABC_TM2"/>
    <property type="match status" value="1"/>
</dbReference>
<comment type="similarity">
    <text evidence="5">Belongs to the ABC-2 integral membrane protein family.</text>
</comment>
<dbReference type="InterPro" id="IPR051784">
    <property type="entry name" value="Nod_factor_ABC_transporter"/>
</dbReference>
<feature type="transmembrane region" description="Helical" evidence="5">
    <location>
        <begin position="253"/>
        <end position="275"/>
    </location>
</feature>
<dbReference type="AlphaFoldDB" id="A0A5C4T5L4"/>
<keyword evidence="5" id="KW-1003">Cell membrane</keyword>
<dbReference type="GO" id="GO:0140359">
    <property type="term" value="F:ABC-type transporter activity"/>
    <property type="evidence" value="ECO:0007669"/>
    <property type="project" value="InterPro"/>
</dbReference>
<comment type="subcellular location">
    <subcellularLocation>
        <location evidence="5">Cell membrane</location>
        <topology evidence="5">Multi-pass membrane protein</topology>
    </subcellularLocation>
    <subcellularLocation>
        <location evidence="1">Membrane</location>
        <topology evidence="1">Multi-pass membrane protein</topology>
    </subcellularLocation>
</comment>
<keyword evidence="5" id="KW-0813">Transport</keyword>
<feature type="transmembrane region" description="Helical" evidence="5">
    <location>
        <begin position="202"/>
        <end position="224"/>
    </location>
</feature>
<dbReference type="GO" id="GO:0043190">
    <property type="term" value="C:ATP-binding cassette (ABC) transporter complex"/>
    <property type="evidence" value="ECO:0007669"/>
    <property type="project" value="InterPro"/>
</dbReference>
<keyword evidence="8" id="KW-1185">Reference proteome</keyword>
<keyword evidence="2 5" id="KW-0812">Transmembrane</keyword>
<keyword evidence="3 5" id="KW-1133">Transmembrane helix</keyword>
<protein>
    <recommendedName>
        <fullName evidence="5">Transport permease protein</fullName>
    </recommendedName>
</protein>
<proteinExistence type="inferred from homology"/>
<evidence type="ECO:0000259" key="6">
    <source>
        <dbReference type="PROSITE" id="PS51012"/>
    </source>
</evidence>
<dbReference type="Proteomes" id="UP000307943">
    <property type="component" value="Unassembled WGS sequence"/>
</dbReference>
<dbReference type="RefSeq" id="WP_139604098.1">
    <property type="nucleotide sequence ID" value="NZ_VDCQ01000030.1"/>
</dbReference>
<comment type="caution">
    <text evidence="7">The sequence shown here is derived from an EMBL/GenBank/DDBJ whole genome shotgun (WGS) entry which is preliminary data.</text>
</comment>